<keyword evidence="2" id="KW-0812">Transmembrane</keyword>
<comment type="caution">
    <text evidence="3">The sequence shown here is derived from an EMBL/GenBank/DDBJ whole genome shotgun (WGS) entry which is preliminary data.</text>
</comment>
<dbReference type="EMBL" id="JACSQN010000004">
    <property type="protein sequence ID" value="MBD7984075.1"/>
    <property type="molecule type" value="Genomic_DNA"/>
</dbReference>
<organism evidence="3 4">
    <name type="scientific">Sporosarcina quadrami</name>
    <dbReference type="NCBI Taxonomy" id="2762234"/>
    <lineage>
        <taxon>Bacteria</taxon>
        <taxon>Bacillati</taxon>
        <taxon>Bacillota</taxon>
        <taxon>Bacilli</taxon>
        <taxon>Bacillales</taxon>
        <taxon>Caryophanaceae</taxon>
        <taxon>Sporosarcina</taxon>
    </lineage>
</organism>
<keyword evidence="1" id="KW-0175">Coiled coil</keyword>
<evidence type="ECO:0000256" key="2">
    <source>
        <dbReference type="SAM" id="Phobius"/>
    </source>
</evidence>
<feature type="transmembrane region" description="Helical" evidence="2">
    <location>
        <begin position="352"/>
        <end position="373"/>
    </location>
</feature>
<name>A0ABR8U8E6_9BACL</name>
<dbReference type="RefSeq" id="WP_191693766.1">
    <property type="nucleotide sequence ID" value="NZ_JACSQN010000004.1"/>
</dbReference>
<evidence type="ECO:0000313" key="4">
    <source>
        <dbReference type="Proteomes" id="UP000626786"/>
    </source>
</evidence>
<protein>
    <submittedName>
        <fullName evidence="3">ABC transporter permease</fullName>
    </submittedName>
</protein>
<feature type="transmembrane region" description="Helical" evidence="2">
    <location>
        <begin position="325"/>
        <end position="345"/>
    </location>
</feature>
<keyword evidence="2" id="KW-1133">Transmembrane helix</keyword>
<sequence>MRQFLFENKKMMKKKSVWAAVFITLLSLLVLSYFHFSAADRIRNGNIVKQENVLAQYKIWIEDAETELQIAEKNSDAETGDAMAAVIEKYTQSIVNQEKWISDYTQREWKTILEEDIADFELYSSEDGSMAIEGQRVKSFTLRAALEEKRWFLKNGIDPVVQNTSYNLFVPTIYEDFTGRALDYWKQVTARYGDTGLTYFYGMMPNFLMQIFILIGCFLFGNSISGESGKKKKGLQLHFVQPVSKTALFLSKYVSGLTATLIFVGLLVSAIIMSGEFGNGIGSLEYPVLVYEGAEPNPYGSEFNALIPENDQFHFIPLGEYLKDVLMMGSGLLFFTYSLYFLLALGIRNQSITILVTGGILFGGMTILPVSAYNPFTYVDIHRALNGEIATIAFNPAIGFQHGMLALFVVGTAVLLAAFIGFHVKSRNVAA</sequence>
<proteinExistence type="predicted"/>
<feature type="coiled-coil region" evidence="1">
    <location>
        <begin position="54"/>
        <end position="81"/>
    </location>
</feature>
<gene>
    <name evidence="3" type="ORF">H9649_05745</name>
</gene>
<dbReference type="Proteomes" id="UP000626786">
    <property type="component" value="Unassembled WGS sequence"/>
</dbReference>
<reference evidence="3 4" key="1">
    <citation type="submission" date="2020-08" db="EMBL/GenBank/DDBJ databases">
        <title>A Genomic Blueprint of the Chicken Gut Microbiome.</title>
        <authorList>
            <person name="Gilroy R."/>
            <person name="Ravi A."/>
            <person name="Getino M."/>
            <person name="Pursley I."/>
            <person name="Horton D.L."/>
            <person name="Alikhan N.-F."/>
            <person name="Baker D."/>
            <person name="Gharbi K."/>
            <person name="Hall N."/>
            <person name="Watson M."/>
            <person name="Adriaenssens E.M."/>
            <person name="Foster-Nyarko E."/>
            <person name="Jarju S."/>
            <person name="Secka A."/>
            <person name="Antonio M."/>
            <person name="Oren A."/>
            <person name="Chaudhuri R."/>
            <person name="La Ragione R.M."/>
            <person name="Hildebrand F."/>
            <person name="Pallen M.J."/>
        </authorList>
    </citation>
    <scope>NUCLEOTIDE SEQUENCE [LARGE SCALE GENOMIC DNA]</scope>
    <source>
        <strain evidence="3 4">Sa2YVA2</strain>
    </source>
</reference>
<feature type="transmembrane region" description="Helical" evidence="2">
    <location>
        <begin position="207"/>
        <end position="226"/>
    </location>
</feature>
<evidence type="ECO:0000313" key="3">
    <source>
        <dbReference type="EMBL" id="MBD7984075.1"/>
    </source>
</evidence>
<feature type="transmembrane region" description="Helical" evidence="2">
    <location>
        <begin position="247"/>
        <end position="273"/>
    </location>
</feature>
<keyword evidence="4" id="KW-1185">Reference proteome</keyword>
<feature type="transmembrane region" description="Helical" evidence="2">
    <location>
        <begin position="404"/>
        <end position="424"/>
    </location>
</feature>
<keyword evidence="2" id="KW-0472">Membrane</keyword>
<evidence type="ECO:0000256" key="1">
    <source>
        <dbReference type="SAM" id="Coils"/>
    </source>
</evidence>
<accession>A0ABR8U8E6</accession>